<feature type="coiled-coil region" evidence="1">
    <location>
        <begin position="633"/>
        <end position="660"/>
    </location>
</feature>
<accession>A0A6V8MRJ1</accession>
<reference evidence="4" key="1">
    <citation type="submission" date="2020-06" db="EMBL/GenBank/DDBJ databases">
        <title>Draft genomic sequecing of Geomonas sp. Red736.</title>
        <authorList>
            <person name="Itoh H."/>
            <person name="Xu Z.X."/>
            <person name="Ushijima N."/>
            <person name="Masuda Y."/>
            <person name="Shiratori Y."/>
            <person name="Senoo K."/>
        </authorList>
    </citation>
    <scope>NUCLEOTIDE SEQUENCE [LARGE SCALE GENOMIC DNA]</scope>
    <source>
        <strain evidence="4">Red736</strain>
    </source>
</reference>
<dbReference type="AlphaFoldDB" id="A0A6V8MRJ1"/>
<evidence type="ECO:0000313" key="4">
    <source>
        <dbReference type="Proteomes" id="UP000568888"/>
    </source>
</evidence>
<evidence type="ECO:0000313" key="5">
    <source>
        <dbReference type="Proteomes" id="UP000831485"/>
    </source>
</evidence>
<keyword evidence="5" id="KW-1185">Reference proteome</keyword>
<dbReference type="Proteomes" id="UP000831485">
    <property type="component" value="Chromosome"/>
</dbReference>
<protein>
    <submittedName>
        <fullName evidence="2 3">Integrase</fullName>
    </submittedName>
</protein>
<dbReference type="EMBL" id="BLXY01000001">
    <property type="protein sequence ID" value="GFO62119.1"/>
    <property type="molecule type" value="Genomic_DNA"/>
</dbReference>
<dbReference type="EMBL" id="CP096574">
    <property type="protein sequence ID" value="UPU36263.1"/>
    <property type="molecule type" value="Genomic_DNA"/>
</dbReference>
<evidence type="ECO:0000313" key="2">
    <source>
        <dbReference type="EMBL" id="GFO62119.1"/>
    </source>
</evidence>
<dbReference type="InterPro" id="IPR024965">
    <property type="entry name" value="Putative_integrase"/>
</dbReference>
<dbReference type="RefSeq" id="WP_183343875.1">
    <property type="nucleotide sequence ID" value="NZ_BLXY01000001.1"/>
</dbReference>
<evidence type="ECO:0000313" key="3">
    <source>
        <dbReference type="EMBL" id="UPU36263.1"/>
    </source>
</evidence>
<dbReference type="Gene3D" id="1.10.443.10">
    <property type="entry name" value="Intergrase catalytic core"/>
    <property type="match status" value="1"/>
</dbReference>
<evidence type="ECO:0000256" key="1">
    <source>
        <dbReference type="SAM" id="Coils"/>
    </source>
</evidence>
<reference evidence="2" key="2">
    <citation type="journal article" date="2021" name="Int. J. Syst. Evol. Microbiol.">
        <title>Geomonas silvestris sp. nov., Geomonas paludis sp. nov. and Geomonas limicola sp. nov., isolated from terrestrial environments, and emended description of the genus Geomonas.</title>
        <authorList>
            <person name="Itoh H."/>
            <person name="Xu Z."/>
            <person name="Masuda Y."/>
            <person name="Ushijima N."/>
            <person name="Hayakawa C."/>
            <person name="Shiratori Y."/>
            <person name="Senoo K."/>
        </authorList>
    </citation>
    <scope>NUCLEOTIDE SEQUENCE</scope>
    <source>
        <strain evidence="2">Red736</strain>
    </source>
</reference>
<sequence>MAKLRKNNKGEDLDFTRITELDPELEEWRAFAAEWIKNQKGAQGAKMVALDKFIESYIHDLGLKKYPAKFLASDYEPPVSFYDHLQIRNKAKPNNYIVNFLDWVLETHFSAEDDNGRKVIAPGFDNPFSRKKHKGSNTESNKAALPSGYIRELREILCPPTAQSLSDWKWAIENAFDGPCAGDWFEVDPSLIDPDDPDCIWRERTVPIYEYMVNPDKPKSVKVVDKREIVEMWSPVRWVALYIKLELPLRTAQVRWLDSGEADTYRYEGVEIDAFGHPHSKWVENRSPLACGSVKHPYQKGVFRRSPDPETGMAMTALYINTNKTADIDKVEDAKGYVVPWEHPRALPWLLRLRDWQAKYNPIEKPVPWTSLELRHIRVIKHTEILAEMGDCCFLFRAVHSRVNDAQKNLIDQDKPIQEEELKEGWRRLLEELENRVKARDDGKGQQIIFVTPGSRIGTKFPLHSLRVSLITAYAIDGGVPLGVLAKCIAGHARIIMTLYYTKAGVRKVTEVMEEAERKLLEGEKNQFESFLAEATYKQIEMAAAFNDPIAIQAIMDNRSRAGWVADEKGICPLGCSACDKGHKMLRQGKEKEEIVPVPGFPKKNCVRCRFFLTGPAFLPGLLDHANWLLSQLNDRSERYVRFEQIVEELQDEMMACTEAEKPFMKREDYERYSRHYEQEAEKCNMLGDDLNATVRLMRRCMAILKDSKDDDGKLSLVPVGGMGDIEFAFEEVSETHQLAVLCESANFYPEADSSKANLRRSQLLDAMLEMNGRAPVFFKLPPDLQQQVGNEFMRLLKVQQGSLRGACDVIEGLQTLEEIGLLEAASDLIEHSTGQPLLLNSTILLEQLPTGTGGD</sequence>
<gene>
    <name evidence="2" type="ORF">GMPD_00380</name>
    <name evidence="3" type="ORF">M1B72_00755</name>
</gene>
<reference evidence="3" key="3">
    <citation type="submission" date="2022-04" db="EMBL/GenBank/DDBJ databases">
        <authorList>
            <person name="Liu G."/>
        </authorList>
    </citation>
    <scope>NUCLEOTIDE SEQUENCE</scope>
    <source>
        <strain evidence="3">RG22</strain>
    </source>
</reference>
<dbReference type="GO" id="GO:0015074">
    <property type="term" value="P:DNA integration"/>
    <property type="evidence" value="ECO:0007669"/>
    <property type="project" value="InterPro"/>
</dbReference>
<organism evidence="2 4">
    <name type="scientific">Geomonas paludis</name>
    <dbReference type="NCBI Taxonomy" id="2740185"/>
    <lineage>
        <taxon>Bacteria</taxon>
        <taxon>Pseudomonadati</taxon>
        <taxon>Thermodesulfobacteriota</taxon>
        <taxon>Desulfuromonadia</taxon>
        <taxon>Geobacterales</taxon>
        <taxon>Geobacteraceae</taxon>
        <taxon>Geomonas</taxon>
    </lineage>
</organism>
<keyword evidence="1" id="KW-0175">Coiled coil</keyword>
<dbReference type="InterPro" id="IPR013762">
    <property type="entry name" value="Integrase-like_cat_sf"/>
</dbReference>
<name>A0A6V8MRJ1_9BACT</name>
<proteinExistence type="predicted"/>
<dbReference type="Pfam" id="PF13009">
    <property type="entry name" value="Integrase_2"/>
    <property type="match status" value="1"/>
</dbReference>
<dbReference type="GO" id="GO:0003677">
    <property type="term" value="F:DNA binding"/>
    <property type="evidence" value="ECO:0007669"/>
    <property type="project" value="InterPro"/>
</dbReference>
<dbReference type="Proteomes" id="UP000568888">
    <property type="component" value="Unassembled WGS sequence"/>
</dbReference>
<dbReference type="GO" id="GO:0006310">
    <property type="term" value="P:DNA recombination"/>
    <property type="evidence" value="ECO:0007669"/>
    <property type="project" value="InterPro"/>
</dbReference>